<protein>
    <recommendedName>
        <fullName evidence="3">Histidine phosphatase family protein</fullName>
    </recommendedName>
</protein>
<dbReference type="AlphaFoldDB" id="X1NP72"/>
<dbReference type="CDD" id="cd07067">
    <property type="entry name" value="HP_PGM_like"/>
    <property type="match status" value="1"/>
</dbReference>
<comment type="caution">
    <text evidence="2">The sequence shown here is derived from an EMBL/GenBank/DDBJ whole genome shotgun (WGS) entry which is preliminary data.</text>
</comment>
<dbReference type="GO" id="GO:0045820">
    <property type="term" value="P:negative regulation of glycolytic process"/>
    <property type="evidence" value="ECO:0007669"/>
    <property type="project" value="TreeGrafter"/>
</dbReference>
<dbReference type="PANTHER" id="PTHR46517:SF1">
    <property type="entry name" value="FRUCTOSE-2,6-BISPHOSPHATASE TIGAR"/>
    <property type="match status" value="1"/>
</dbReference>
<dbReference type="GO" id="GO:0004331">
    <property type="term" value="F:fructose-2,6-bisphosphate 2-phosphatase activity"/>
    <property type="evidence" value="ECO:0007669"/>
    <property type="project" value="TreeGrafter"/>
</dbReference>
<dbReference type="SUPFAM" id="SSF53254">
    <property type="entry name" value="Phosphoglycerate mutase-like"/>
    <property type="match status" value="1"/>
</dbReference>
<evidence type="ECO:0000256" key="1">
    <source>
        <dbReference type="ARBA" id="ARBA00022801"/>
    </source>
</evidence>
<gene>
    <name evidence="2" type="ORF">S06H3_43348</name>
</gene>
<evidence type="ECO:0000313" key="2">
    <source>
        <dbReference type="EMBL" id="GAI45423.1"/>
    </source>
</evidence>
<dbReference type="SMART" id="SM00855">
    <property type="entry name" value="PGAM"/>
    <property type="match status" value="1"/>
</dbReference>
<accession>X1NP72</accession>
<dbReference type="EMBL" id="BARV01026883">
    <property type="protein sequence ID" value="GAI45423.1"/>
    <property type="molecule type" value="Genomic_DNA"/>
</dbReference>
<dbReference type="GO" id="GO:0043456">
    <property type="term" value="P:regulation of pentose-phosphate shunt"/>
    <property type="evidence" value="ECO:0007669"/>
    <property type="project" value="TreeGrafter"/>
</dbReference>
<dbReference type="InterPro" id="IPR029033">
    <property type="entry name" value="His_PPase_superfam"/>
</dbReference>
<sequence length="102" mass="11634">MVRHGDTELNSAERLWGRTDVKLDALGLKQAERLCERLAEEKIDVIYSSNLKRALVTAEIIAAKHQLKVITCAELREVDFGELEGLTINEVDQRYPEVTKLR</sequence>
<dbReference type="InterPro" id="IPR013078">
    <property type="entry name" value="His_Pase_superF_clade-1"/>
</dbReference>
<feature type="non-terminal residue" evidence="2">
    <location>
        <position position="102"/>
    </location>
</feature>
<proteinExistence type="predicted"/>
<evidence type="ECO:0008006" key="3">
    <source>
        <dbReference type="Google" id="ProtNLM"/>
    </source>
</evidence>
<dbReference type="Gene3D" id="3.40.50.1240">
    <property type="entry name" value="Phosphoglycerate mutase-like"/>
    <property type="match status" value="1"/>
</dbReference>
<dbReference type="GO" id="GO:0005829">
    <property type="term" value="C:cytosol"/>
    <property type="evidence" value="ECO:0007669"/>
    <property type="project" value="TreeGrafter"/>
</dbReference>
<keyword evidence="1" id="KW-0378">Hydrolase</keyword>
<dbReference type="InterPro" id="IPR051695">
    <property type="entry name" value="Phosphoglycerate_Mutase"/>
</dbReference>
<dbReference type="Pfam" id="PF00300">
    <property type="entry name" value="His_Phos_1"/>
    <property type="match status" value="1"/>
</dbReference>
<dbReference type="PANTHER" id="PTHR46517">
    <property type="entry name" value="FRUCTOSE-2,6-BISPHOSPHATASE TIGAR"/>
    <property type="match status" value="1"/>
</dbReference>
<name>X1NP72_9ZZZZ</name>
<organism evidence="2">
    <name type="scientific">marine sediment metagenome</name>
    <dbReference type="NCBI Taxonomy" id="412755"/>
    <lineage>
        <taxon>unclassified sequences</taxon>
        <taxon>metagenomes</taxon>
        <taxon>ecological metagenomes</taxon>
    </lineage>
</organism>
<dbReference type="PIRSF" id="PIRSF000709">
    <property type="entry name" value="6PFK_2-Ptase"/>
    <property type="match status" value="1"/>
</dbReference>
<reference evidence="2" key="1">
    <citation type="journal article" date="2014" name="Front. Microbiol.">
        <title>High frequency of phylogenetically diverse reductive dehalogenase-homologous genes in deep subseafloor sedimentary metagenomes.</title>
        <authorList>
            <person name="Kawai M."/>
            <person name="Futagami T."/>
            <person name="Toyoda A."/>
            <person name="Takaki Y."/>
            <person name="Nishi S."/>
            <person name="Hori S."/>
            <person name="Arai W."/>
            <person name="Tsubouchi T."/>
            <person name="Morono Y."/>
            <person name="Uchiyama I."/>
            <person name="Ito T."/>
            <person name="Fujiyama A."/>
            <person name="Inagaki F."/>
            <person name="Takami H."/>
        </authorList>
    </citation>
    <scope>NUCLEOTIDE SEQUENCE</scope>
    <source>
        <strain evidence="2">Expedition CK06-06</strain>
    </source>
</reference>